<sequence length="78" mass="8748">MVVFAPAPGEGPHCAGVVPGPEVAFISIWVVGHSFIKWAHRQACRTAIGENLGLESNRYHVRRDAQGRLRWYELLPRL</sequence>
<dbReference type="EMBL" id="JANPWB010000009">
    <property type="protein sequence ID" value="KAJ1154732.1"/>
    <property type="molecule type" value="Genomic_DNA"/>
</dbReference>
<gene>
    <name evidence="1" type="ORF">NDU88_007475</name>
</gene>
<keyword evidence="2" id="KW-1185">Reference proteome</keyword>
<evidence type="ECO:0000313" key="2">
    <source>
        <dbReference type="Proteomes" id="UP001066276"/>
    </source>
</evidence>
<reference evidence="1" key="1">
    <citation type="journal article" date="2022" name="bioRxiv">
        <title>Sequencing and chromosome-scale assembly of the giantPleurodeles waltlgenome.</title>
        <authorList>
            <person name="Brown T."/>
            <person name="Elewa A."/>
            <person name="Iarovenko S."/>
            <person name="Subramanian E."/>
            <person name="Araus A.J."/>
            <person name="Petzold A."/>
            <person name="Susuki M."/>
            <person name="Suzuki K.-i.T."/>
            <person name="Hayashi T."/>
            <person name="Toyoda A."/>
            <person name="Oliveira C."/>
            <person name="Osipova E."/>
            <person name="Leigh N.D."/>
            <person name="Simon A."/>
            <person name="Yun M.H."/>
        </authorList>
    </citation>
    <scope>NUCLEOTIDE SEQUENCE</scope>
    <source>
        <strain evidence="1">20211129_DDA</strain>
        <tissue evidence="1">Liver</tissue>
    </source>
</reference>
<dbReference type="Proteomes" id="UP001066276">
    <property type="component" value="Chromosome 5"/>
</dbReference>
<accession>A0AAV7RSI9</accession>
<evidence type="ECO:0000313" key="1">
    <source>
        <dbReference type="EMBL" id="KAJ1154732.1"/>
    </source>
</evidence>
<organism evidence="1 2">
    <name type="scientific">Pleurodeles waltl</name>
    <name type="common">Iberian ribbed newt</name>
    <dbReference type="NCBI Taxonomy" id="8319"/>
    <lineage>
        <taxon>Eukaryota</taxon>
        <taxon>Metazoa</taxon>
        <taxon>Chordata</taxon>
        <taxon>Craniata</taxon>
        <taxon>Vertebrata</taxon>
        <taxon>Euteleostomi</taxon>
        <taxon>Amphibia</taxon>
        <taxon>Batrachia</taxon>
        <taxon>Caudata</taxon>
        <taxon>Salamandroidea</taxon>
        <taxon>Salamandridae</taxon>
        <taxon>Pleurodelinae</taxon>
        <taxon>Pleurodeles</taxon>
    </lineage>
</organism>
<proteinExistence type="predicted"/>
<name>A0AAV7RSI9_PLEWA</name>
<comment type="caution">
    <text evidence="1">The sequence shown here is derived from an EMBL/GenBank/DDBJ whole genome shotgun (WGS) entry which is preliminary data.</text>
</comment>
<protein>
    <submittedName>
        <fullName evidence="1">Uncharacterized protein</fullName>
    </submittedName>
</protein>
<dbReference type="AlphaFoldDB" id="A0AAV7RSI9"/>